<dbReference type="InterPro" id="IPR013324">
    <property type="entry name" value="RNA_pol_sigma_r3/r4-like"/>
</dbReference>
<dbReference type="Pfam" id="PF04542">
    <property type="entry name" value="Sigma70_r2"/>
    <property type="match status" value="1"/>
</dbReference>
<dbReference type="RefSeq" id="WP_348395056.1">
    <property type="nucleotide sequence ID" value="NZ_CP136600.1"/>
</dbReference>
<dbReference type="InterPro" id="IPR013249">
    <property type="entry name" value="RNA_pol_sigma70_r4_t2"/>
</dbReference>
<evidence type="ECO:0000256" key="1">
    <source>
        <dbReference type="ARBA" id="ARBA00010641"/>
    </source>
</evidence>
<evidence type="ECO:0000256" key="5">
    <source>
        <dbReference type="ARBA" id="ARBA00023163"/>
    </source>
</evidence>
<dbReference type="Gene3D" id="1.10.10.10">
    <property type="entry name" value="Winged helix-like DNA-binding domain superfamily/Winged helix DNA-binding domain"/>
    <property type="match status" value="1"/>
</dbReference>
<keyword evidence="4" id="KW-0238">DNA-binding</keyword>
<evidence type="ECO:0000256" key="2">
    <source>
        <dbReference type="ARBA" id="ARBA00023015"/>
    </source>
</evidence>
<feature type="domain" description="RNA polymerase sigma-70 region 2" evidence="6">
    <location>
        <begin position="21"/>
        <end position="78"/>
    </location>
</feature>
<name>A0ABZ0GK35_9GAMM</name>
<dbReference type="PANTHER" id="PTHR43133">
    <property type="entry name" value="RNA POLYMERASE ECF-TYPE SIGMA FACTO"/>
    <property type="match status" value="1"/>
</dbReference>
<evidence type="ECO:0000256" key="3">
    <source>
        <dbReference type="ARBA" id="ARBA00023082"/>
    </source>
</evidence>
<dbReference type="Gene3D" id="1.10.1740.10">
    <property type="match status" value="1"/>
</dbReference>
<sequence length="195" mass="22267">MLTNYVMPGDGMFHQIYLASRESLRRVVARIAPPSEIEDIVQETYVRICQVKNPEAITSPKSFIFTTAKNLALDYQKQAGVRLVDSVDDWTEFERVINDASTDEVFQAKVASDEFAELCEAIRLLPVQCRKVFVLKKVYGYSQKEISHQLEISESTVEKHISSGTKRCMQFKRNRNKINEAKMNNSKEGFGGAYE</sequence>
<accession>A0ABZ0GK35</accession>
<evidence type="ECO:0000256" key="4">
    <source>
        <dbReference type="ARBA" id="ARBA00023125"/>
    </source>
</evidence>
<protein>
    <submittedName>
        <fullName evidence="8">RNA polymerase sigma factor</fullName>
    </submittedName>
</protein>
<evidence type="ECO:0000259" key="6">
    <source>
        <dbReference type="Pfam" id="PF04542"/>
    </source>
</evidence>
<dbReference type="PANTHER" id="PTHR43133:SF8">
    <property type="entry name" value="RNA POLYMERASE SIGMA FACTOR HI_1459-RELATED"/>
    <property type="match status" value="1"/>
</dbReference>
<gene>
    <name evidence="8" type="ORF">RI844_12775</name>
</gene>
<dbReference type="NCBIfam" id="TIGR02937">
    <property type="entry name" value="sigma70-ECF"/>
    <property type="match status" value="1"/>
</dbReference>
<evidence type="ECO:0000313" key="9">
    <source>
        <dbReference type="Proteomes" id="UP001301442"/>
    </source>
</evidence>
<reference evidence="8 9" key="1">
    <citation type="submission" date="2023-09" db="EMBL/GenBank/DDBJ databases">
        <authorList>
            <person name="Qi X."/>
        </authorList>
    </citation>
    <scope>NUCLEOTIDE SEQUENCE [LARGE SCALE GENOMIC DNA]</scope>
    <source>
        <strain evidence="8 9">S1-1</strain>
    </source>
</reference>
<dbReference type="InterPro" id="IPR013325">
    <property type="entry name" value="RNA_pol_sigma_r2"/>
</dbReference>
<dbReference type="Proteomes" id="UP001301442">
    <property type="component" value="Chromosome"/>
</dbReference>
<dbReference type="InterPro" id="IPR014284">
    <property type="entry name" value="RNA_pol_sigma-70_dom"/>
</dbReference>
<dbReference type="EMBL" id="CP136600">
    <property type="protein sequence ID" value="WOH36242.1"/>
    <property type="molecule type" value="Genomic_DNA"/>
</dbReference>
<keyword evidence="2" id="KW-0805">Transcription regulation</keyword>
<keyword evidence="3" id="KW-0731">Sigma factor</keyword>
<dbReference type="SUPFAM" id="SSF88659">
    <property type="entry name" value="Sigma3 and sigma4 domains of RNA polymerase sigma factors"/>
    <property type="match status" value="1"/>
</dbReference>
<keyword evidence="5" id="KW-0804">Transcription</keyword>
<feature type="domain" description="RNA polymerase sigma factor 70 region 4 type 2" evidence="7">
    <location>
        <begin position="120"/>
        <end position="168"/>
    </location>
</feature>
<dbReference type="SUPFAM" id="SSF88946">
    <property type="entry name" value="Sigma2 domain of RNA polymerase sigma factors"/>
    <property type="match status" value="1"/>
</dbReference>
<dbReference type="InterPro" id="IPR036388">
    <property type="entry name" value="WH-like_DNA-bd_sf"/>
</dbReference>
<evidence type="ECO:0000259" key="7">
    <source>
        <dbReference type="Pfam" id="PF08281"/>
    </source>
</evidence>
<keyword evidence="9" id="KW-1185">Reference proteome</keyword>
<dbReference type="Pfam" id="PF08281">
    <property type="entry name" value="Sigma70_r4_2"/>
    <property type="match status" value="1"/>
</dbReference>
<evidence type="ECO:0000313" key="8">
    <source>
        <dbReference type="EMBL" id="WOH36242.1"/>
    </source>
</evidence>
<comment type="similarity">
    <text evidence="1">Belongs to the sigma-70 factor family. ECF subfamily.</text>
</comment>
<organism evidence="8 9">
    <name type="scientific">Thalassotalea fonticola</name>
    <dbReference type="NCBI Taxonomy" id="3065649"/>
    <lineage>
        <taxon>Bacteria</taxon>
        <taxon>Pseudomonadati</taxon>
        <taxon>Pseudomonadota</taxon>
        <taxon>Gammaproteobacteria</taxon>
        <taxon>Alteromonadales</taxon>
        <taxon>Colwelliaceae</taxon>
        <taxon>Thalassotalea</taxon>
    </lineage>
</organism>
<dbReference type="InterPro" id="IPR039425">
    <property type="entry name" value="RNA_pol_sigma-70-like"/>
</dbReference>
<proteinExistence type="inferred from homology"/>
<dbReference type="InterPro" id="IPR007627">
    <property type="entry name" value="RNA_pol_sigma70_r2"/>
</dbReference>